<dbReference type="InterPro" id="IPR024425">
    <property type="entry name" value="LiaF-like_C"/>
</dbReference>
<dbReference type="RefSeq" id="WP_390195047.1">
    <property type="nucleotide sequence ID" value="NZ_JBHSDV010000001.1"/>
</dbReference>
<dbReference type="InterPro" id="IPR016975">
    <property type="entry name" value="Cell_wall_LiaF"/>
</dbReference>
<organism evidence="4 5">
    <name type="scientific">Gracilibacillus marinus</name>
    <dbReference type="NCBI Taxonomy" id="630535"/>
    <lineage>
        <taxon>Bacteria</taxon>
        <taxon>Bacillati</taxon>
        <taxon>Bacillota</taxon>
        <taxon>Bacilli</taxon>
        <taxon>Bacillales</taxon>
        <taxon>Bacillaceae</taxon>
        <taxon>Gracilibacillus</taxon>
    </lineage>
</organism>
<feature type="transmembrane region" description="Helical" evidence="1">
    <location>
        <begin position="12"/>
        <end position="45"/>
    </location>
</feature>
<name>A0ABV8VTS7_9BACI</name>
<comment type="caution">
    <text evidence="4">The sequence shown here is derived from an EMBL/GenBank/DDBJ whole genome shotgun (WGS) entry which is preliminary data.</text>
</comment>
<feature type="transmembrane region" description="Helical" evidence="1">
    <location>
        <begin position="57"/>
        <end position="89"/>
    </location>
</feature>
<protein>
    <submittedName>
        <fullName evidence="4">Cell wall-active antibiotics response protein LiaF</fullName>
    </submittedName>
</protein>
<feature type="domain" description="Cell wall-active antibiotics response LiaF-like C-terminal" evidence="2">
    <location>
        <begin position="122"/>
        <end position="234"/>
    </location>
</feature>
<evidence type="ECO:0000259" key="3">
    <source>
        <dbReference type="Pfam" id="PF24661"/>
    </source>
</evidence>
<feature type="domain" description="DUF7649" evidence="3">
    <location>
        <begin position="9"/>
        <end position="88"/>
    </location>
</feature>
<dbReference type="EMBL" id="JBHSDV010000001">
    <property type="protein sequence ID" value="MFC4386441.1"/>
    <property type="molecule type" value="Genomic_DNA"/>
</dbReference>
<dbReference type="InterPro" id="IPR047793">
    <property type="entry name" value="LiaF_C"/>
</dbReference>
<evidence type="ECO:0000313" key="4">
    <source>
        <dbReference type="EMBL" id="MFC4386441.1"/>
    </source>
</evidence>
<dbReference type="NCBIfam" id="NF040535">
    <property type="entry name" value="LiaF_C_term"/>
    <property type="match status" value="1"/>
</dbReference>
<reference evidence="5" key="1">
    <citation type="journal article" date="2019" name="Int. J. Syst. Evol. Microbiol.">
        <title>The Global Catalogue of Microorganisms (GCM) 10K type strain sequencing project: providing services to taxonomists for standard genome sequencing and annotation.</title>
        <authorList>
            <consortium name="The Broad Institute Genomics Platform"/>
            <consortium name="The Broad Institute Genome Sequencing Center for Infectious Disease"/>
            <person name="Wu L."/>
            <person name="Ma J."/>
        </authorList>
    </citation>
    <scope>NUCLEOTIDE SEQUENCE [LARGE SCALE GENOMIC DNA]</scope>
    <source>
        <strain evidence="5">KACC 14058</strain>
    </source>
</reference>
<sequence length="237" mass="27679">MKNKSKSEWIHLIVIIGCILFFIEFIFIETGLLFIVITASIAIYYGRKRYYKTTGKVLFWGGAFFLFITILNTFAVRFLLLVIVIYLFWKWYKRRQEQQGPICIPTTKEANRENGKLYGNKWFGSIHQGAHAYVWEDINIQSIVSDITIDLNNTVLPDEATIIIRQIVGKVTIIVPYEIEVIIDHSVLYGDTVVFDQELQYGFNRNIQMKSEGYDTSIQRVRIYTQVWIGKLEVKRG</sequence>
<gene>
    <name evidence="4" type="primary">liaF</name>
    <name evidence="4" type="ORF">ACFOZ1_01330</name>
</gene>
<keyword evidence="1" id="KW-0812">Transmembrane</keyword>
<keyword evidence="1" id="KW-0472">Membrane</keyword>
<dbReference type="Pfam" id="PF09922">
    <property type="entry name" value="LiaF-like_C"/>
    <property type="match status" value="1"/>
</dbReference>
<evidence type="ECO:0000313" key="5">
    <source>
        <dbReference type="Proteomes" id="UP001595880"/>
    </source>
</evidence>
<evidence type="ECO:0000259" key="2">
    <source>
        <dbReference type="Pfam" id="PF09922"/>
    </source>
</evidence>
<evidence type="ECO:0000256" key="1">
    <source>
        <dbReference type="SAM" id="Phobius"/>
    </source>
</evidence>
<dbReference type="PIRSF" id="PIRSF031509">
    <property type="entry name" value="Cell_wall_LiaF/YvqF"/>
    <property type="match status" value="1"/>
</dbReference>
<dbReference type="Pfam" id="PF24661">
    <property type="entry name" value="DUF7649"/>
    <property type="match status" value="1"/>
</dbReference>
<dbReference type="InterPro" id="IPR056066">
    <property type="entry name" value="DUF7649"/>
</dbReference>
<keyword evidence="1" id="KW-1133">Transmembrane helix</keyword>
<dbReference type="Proteomes" id="UP001595880">
    <property type="component" value="Unassembled WGS sequence"/>
</dbReference>
<accession>A0ABV8VTS7</accession>
<proteinExistence type="predicted"/>
<keyword evidence="5" id="KW-1185">Reference proteome</keyword>